<dbReference type="NCBIfam" id="NF000824">
    <property type="entry name" value="PRK00066.1"/>
    <property type="match status" value="1"/>
</dbReference>
<dbReference type="PROSITE" id="PS00064">
    <property type="entry name" value="L_LDH"/>
    <property type="match status" value="1"/>
</dbReference>
<dbReference type="Gene3D" id="3.90.110.10">
    <property type="entry name" value="Lactate dehydrogenase/glycoside hydrolase, family 4, C-terminal"/>
    <property type="match status" value="1"/>
</dbReference>
<keyword evidence="11" id="KW-1185">Reference proteome</keyword>
<sequence length="314" mass="34153">MKINPIPHQQVFVIGAGMVGSTAAYTLLTREVAREIVLIDVHHELAHGHVVDMNHASAFTSGIQIRTGDYSEIRENDIIVITSGASQKSGEDRHAAAENNVKIIKEVLKKVMANGVGVYILMVTNPVDVLTYVACKESGLPSSRVFGTGTALDTARLRYMLSERMQVNPANIVAFILGEHGDSSFPAISAATVEGIPIQNYTTFKQKYIANITKEVREAGYKIVEEKKATYYGIGSTVADIVEAIINDKQKVYALSCVLNGEYGLTNLATGVPALLSNAGVKVLENYPLNDEERKALKKSSEILQANIQKLGYR</sequence>
<feature type="binding site" evidence="7">
    <location>
        <begin position="84"/>
        <end position="85"/>
    </location>
    <ligand>
        <name>NAD(+)</name>
        <dbReference type="ChEBI" id="CHEBI:57540"/>
    </ligand>
</feature>
<dbReference type="Pfam" id="PF00056">
    <property type="entry name" value="Ldh_1_N"/>
    <property type="match status" value="1"/>
</dbReference>
<proteinExistence type="inferred from homology"/>
<feature type="domain" description="Lactate/malate dehydrogenase N-terminal" evidence="8">
    <location>
        <begin position="10"/>
        <end position="147"/>
    </location>
</feature>
<dbReference type="InterPro" id="IPR011304">
    <property type="entry name" value="L-lactate_DH"/>
</dbReference>
<evidence type="ECO:0000256" key="6">
    <source>
        <dbReference type="ARBA" id="ARBA00049258"/>
    </source>
</evidence>
<evidence type="ECO:0000313" key="10">
    <source>
        <dbReference type="EMBL" id="MDO1445120.1"/>
    </source>
</evidence>
<keyword evidence="5 7" id="KW-0520">NAD</keyword>
<dbReference type="EMBL" id="JAUKPO010000001">
    <property type="protein sequence ID" value="MDO1445120.1"/>
    <property type="molecule type" value="Genomic_DNA"/>
</dbReference>
<feature type="binding site" evidence="7">
    <location>
        <begin position="125"/>
        <end position="128"/>
    </location>
    <ligand>
        <name>substrate</name>
    </ligand>
</feature>
<protein>
    <recommendedName>
        <fullName evidence="3 7">L-lactate dehydrogenase</fullName>
        <shortName evidence="7">L-LDH</shortName>
        <ecNumber evidence="3 7">1.1.1.27</ecNumber>
    </recommendedName>
</protein>
<dbReference type="InterPro" id="IPR022383">
    <property type="entry name" value="Lactate/malate_DH_C"/>
</dbReference>
<gene>
    <name evidence="7" type="primary">ldh</name>
    <name evidence="10" type="ORF">Q0590_02605</name>
</gene>
<evidence type="ECO:0000256" key="5">
    <source>
        <dbReference type="ARBA" id="ARBA00023027"/>
    </source>
</evidence>
<reference evidence="10" key="1">
    <citation type="submission" date="2023-07" db="EMBL/GenBank/DDBJ databases">
        <title>The genome sequence of Rhodocytophaga aerolata KACC 12507.</title>
        <authorList>
            <person name="Zhang X."/>
        </authorList>
    </citation>
    <scope>NUCLEOTIDE SEQUENCE</scope>
    <source>
        <strain evidence="10">KACC 12507</strain>
    </source>
</reference>
<dbReference type="SUPFAM" id="SSF51735">
    <property type="entry name" value="NAD(P)-binding Rossmann-fold domains"/>
    <property type="match status" value="1"/>
</dbReference>
<keyword evidence="4 7" id="KW-0560">Oxidoreductase</keyword>
<feature type="binding site" evidence="7">
    <location>
        <position position="230"/>
    </location>
    <ligand>
        <name>substrate</name>
    </ligand>
</feature>
<feature type="binding site" evidence="7">
    <location>
        <begin position="153"/>
        <end position="156"/>
    </location>
    <ligand>
        <name>substrate</name>
    </ligand>
</feature>
<dbReference type="SUPFAM" id="SSF56327">
    <property type="entry name" value="LDH C-terminal domain-like"/>
    <property type="match status" value="1"/>
</dbReference>
<comment type="subunit">
    <text evidence="7">Homotetramer.</text>
</comment>
<feature type="binding site" evidence="7">
    <location>
        <begin position="123"/>
        <end position="125"/>
    </location>
    <ligand>
        <name>NAD(+)</name>
        <dbReference type="ChEBI" id="CHEBI:57540"/>
    </ligand>
</feature>
<evidence type="ECO:0000256" key="2">
    <source>
        <dbReference type="ARBA" id="ARBA00006054"/>
    </source>
</evidence>
<feature type="binding site" evidence="7">
    <location>
        <position position="40"/>
    </location>
    <ligand>
        <name>NAD(+)</name>
        <dbReference type="ChEBI" id="CHEBI:57540"/>
    </ligand>
</feature>
<dbReference type="Proteomes" id="UP001168528">
    <property type="component" value="Unassembled WGS sequence"/>
</dbReference>
<dbReference type="InterPro" id="IPR018177">
    <property type="entry name" value="L-lactate_DH_AS"/>
</dbReference>
<dbReference type="Pfam" id="PF02866">
    <property type="entry name" value="Ldh_1_C"/>
    <property type="match status" value="1"/>
</dbReference>
<dbReference type="RefSeq" id="WP_302035914.1">
    <property type="nucleotide sequence ID" value="NZ_JAUKPO010000001.1"/>
</dbReference>
<evidence type="ECO:0000259" key="9">
    <source>
        <dbReference type="Pfam" id="PF02866"/>
    </source>
</evidence>
<evidence type="ECO:0000256" key="3">
    <source>
        <dbReference type="ARBA" id="ARBA00012967"/>
    </source>
</evidence>
<comment type="subcellular location">
    <subcellularLocation>
        <location evidence="7">Cytoplasm</location>
    </subcellularLocation>
</comment>
<evidence type="ECO:0000259" key="8">
    <source>
        <dbReference type="Pfam" id="PF00056"/>
    </source>
</evidence>
<feature type="binding site" evidence="7">
    <location>
        <position position="19"/>
    </location>
    <ligand>
        <name>NAD(+)</name>
        <dbReference type="ChEBI" id="CHEBI:57540"/>
    </ligand>
</feature>
<comment type="caution">
    <text evidence="7">Lacks conserved residue(s) required for the propagation of feature annotation.</text>
</comment>
<dbReference type="PANTHER" id="PTHR43128">
    <property type="entry name" value="L-2-HYDROXYCARBOXYLATE DEHYDROGENASE (NAD(P)(+))"/>
    <property type="match status" value="1"/>
</dbReference>
<dbReference type="PRINTS" id="PR00086">
    <property type="entry name" value="LLDHDRGNASE"/>
</dbReference>
<evidence type="ECO:0000256" key="1">
    <source>
        <dbReference type="ARBA" id="ARBA00004843"/>
    </source>
</evidence>
<dbReference type="InterPro" id="IPR036291">
    <property type="entry name" value="NAD(P)-bd_dom_sf"/>
</dbReference>
<dbReference type="PANTHER" id="PTHR43128:SF16">
    <property type="entry name" value="L-LACTATE DEHYDROGENASE"/>
    <property type="match status" value="1"/>
</dbReference>
<comment type="pathway">
    <text evidence="1 7">Fermentation; pyruvate fermentation to lactate; (S)-lactate from pyruvate: step 1/1.</text>
</comment>
<feature type="modified residue" description="Phosphotyrosine" evidence="7">
    <location>
        <position position="221"/>
    </location>
</feature>
<feature type="binding site" evidence="7">
    <location>
        <position position="70"/>
    </location>
    <ligand>
        <name>NAD(+)</name>
        <dbReference type="ChEBI" id="CHEBI:57540"/>
    </ligand>
</feature>
<accession>A0ABT8R395</accession>
<name>A0ABT8R395_9BACT</name>
<evidence type="ECO:0000256" key="4">
    <source>
        <dbReference type="ARBA" id="ARBA00023002"/>
    </source>
</evidence>
<evidence type="ECO:0000313" key="11">
    <source>
        <dbReference type="Proteomes" id="UP001168528"/>
    </source>
</evidence>
<comment type="similarity">
    <text evidence="2 7">Belongs to the LDH/MDH superfamily. LDH family.</text>
</comment>
<feature type="domain" description="Lactate/malate dehydrogenase C-terminal" evidence="9">
    <location>
        <begin position="150"/>
        <end position="310"/>
    </location>
</feature>
<dbReference type="NCBIfam" id="NF004863">
    <property type="entry name" value="PRK06223.1"/>
    <property type="match status" value="1"/>
</dbReference>
<dbReference type="InterPro" id="IPR015955">
    <property type="entry name" value="Lactate_DH/Glyco_Ohase_4_C"/>
</dbReference>
<evidence type="ECO:0000256" key="7">
    <source>
        <dbReference type="HAMAP-Rule" id="MF_00488"/>
    </source>
</evidence>
<dbReference type="HAMAP" id="MF_00488">
    <property type="entry name" value="Lactate_dehydrog"/>
    <property type="match status" value="1"/>
</dbReference>
<dbReference type="InterPro" id="IPR001236">
    <property type="entry name" value="Lactate/malate_DH_N"/>
</dbReference>
<dbReference type="GO" id="GO:0004459">
    <property type="term" value="F:L-lactate dehydrogenase (NAD+) activity"/>
    <property type="evidence" value="ECO:0007669"/>
    <property type="project" value="UniProtKB-EC"/>
</dbReference>
<comment type="caution">
    <text evidence="10">The sequence shown here is derived from an EMBL/GenBank/DDBJ whole genome shotgun (WGS) entry which is preliminary data.</text>
</comment>
<dbReference type="PIRSF" id="PIRSF000102">
    <property type="entry name" value="Lac_mal_DH"/>
    <property type="match status" value="1"/>
</dbReference>
<feature type="binding site" evidence="7">
    <location>
        <position position="93"/>
    </location>
    <ligand>
        <name>substrate</name>
    </ligand>
</feature>
<keyword evidence="7" id="KW-0597">Phosphoprotein</keyword>
<feature type="binding site" evidence="7">
    <location>
        <position position="87"/>
    </location>
    <ligand>
        <name>substrate</name>
    </ligand>
</feature>
<comment type="function">
    <text evidence="7">Catalyzes the conversion of lactate to pyruvate.</text>
</comment>
<comment type="catalytic activity">
    <reaction evidence="6 7">
        <text>(S)-lactate + NAD(+) = pyruvate + NADH + H(+)</text>
        <dbReference type="Rhea" id="RHEA:23444"/>
        <dbReference type="ChEBI" id="CHEBI:15361"/>
        <dbReference type="ChEBI" id="CHEBI:15378"/>
        <dbReference type="ChEBI" id="CHEBI:16651"/>
        <dbReference type="ChEBI" id="CHEBI:57540"/>
        <dbReference type="ChEBI" id="CHEBI:57945"/>
        <dbReference type="EC" id="1.1.1.27"/>
    </reaction>
</comment>
<dbReference type="EC" id="1.1.1.27" evidence="3 7"/>
<dbReference type="Gene3D" id="3.40.50.720">
    <property type="entry name" value="NAD(P)-binding Rossmann-like Domain"/>
    <property type="match status" value="1"/>
</dbReference>
<feature type="active site" description="Proton acceptor" evidence="7">
    <location>
        <position position="180"/>
    </location>
</feature>
<keyword evidence="7" id="KW-0963">Cytoplasm</keyword>
<feature type="binding site" evidence="7">
    <location>
        <position position="148"/>
    </location>
    <ligand>
        <name>NAD(+)</name>
        <dbReference type="ChEBI" id="CHEBI:57540"/>
    </ligand>
</feature>
<dbReference type="InterPro" id="IPR001557">
    <property type="entry name" value="L-lactate/malate_DH"/>
</dbReference>
<organism evidence="10 11">
    <name type="scientific">Rhodocytophaga aerolata</name>
    <dbReference type="NCBI Taxonomy" id="455078"/>
    <lineage>
        <taxon>Bacteria</taxon>
        <taxon>Pseudomonadati</taxon>
        <taxon>Bacteroidota</taxon>
        <taxon>Cytophagia</taxon>
        <taxon>Cytophagales</taxon>
        <taxon>Rhodocytophagaceae</taxon>
        <taxon>Rhodocytophaga</taxon>
    </lineage>
</organism>
<dbReference type="NCBIfam" id="TIGR01771">
    <property type="entry name" value="L-LDH-NAD"/>
    <property type="match status" value="1"/>
</dbReference>